<dbReference type="InterPro" id="IPR000846">
    <property type="entry name" value="DapB_N"/>
</dbReference>
<keyword evidence="5" id="KW-1185">Reference proteome</keyword>
<dbReference type="PANTHER" id="PTHR20836">
    <property type="entry name" value="DIHYDRODIPICOLINATE REDUCTASE"/>
    <property type="match status" value="1"/>
</dbReference>
<dbReference type="EMBL" id="GL378364">
    <property type="protein sequence ID" value="EFJ44438.1"/>
    <property type="molecule type" value="Genomic_DNA"/>
</dbReference>
<dbReference type="InterPro" id="IPR023940">
    <property type="entry name" value="DHDPR_bac"/>
</dbReference>
<evidence type="ECO:0000259" key="3">
    <source>
        <dbReference type="Pfam" id="PF01113"/>
    </source>
</evidence>
<organism evidence="5">
    <name type="scientific">Volvox carteri f. nagariensis</name>
    <dbReference type="NCBI Taxonomy" id="3068"/>
    <lineage>
        <taxon>Eukaryota</taxon>
        <taxon>Viridiplantae</taxon>
        <taxon>Chlorophyta</taxon>
        <taxon>core chlorophytes</taxon>
        <taxon>Chlorophyceae</taxon>
        <taxon>CS clade</taxon>
        <taxon>Chlamydomonadales</taxon>
        <taxon>Volvocaceae</taxon>
        <taxon>Volvox</taxon>
    </lineage>
</organism>
<dbReference type="Pfam" id="PF01113">
    <property type="entry name" value="DapB_N"/>
    <property type="match status" value="1"/>
</dbReference>
<sequence length="351" mass="37531">MSIVLQRTGKCSRCRSTAHSTVRVFASLPPVMVNSCTGKMGHAAAESLVAYGFPLVPHTFTGLSAGVAVKNIGVRGVPVQLVGEERRQAALDTIKRDYPNMMVVDYTLAHCVDDHVRFYTANGLPFVMGTAGGNRAGMREVAEAAGVYAVLPSPAGEQAAALFALLVSLGAPLPPHFEEYTYEAVGRSGDADALDLLNPAAAADIAQSLRLMGIQCDEAQVHRMRAMRQQRVGGGMHLEQELRTTSTNLRALEGRGLSRTCRLTAPGGHHTLMLRHYGLDRTAFAAGAVEAARFLAERVAEGASQRAYDMVDVLRGLQTRDEARRSVREEKGQHSSNVVMAGPVVNAALAV</sequence>
<dbReference type="GO" id="GO:0009570">
    <property type="term" value="C:chloroplast stroma"/>
    <property type="evidence" value="ECO:0007669"/>
    <property type="project" value="TreeGrafter"/>
</dbReference>
<keyword evidence="1" id="KW-0521">NADP</keyword>
<feature type="domain" description="Dihydrodipicolinate reductase N-terminal" evidence="3">
    <location>
        <begin position="31"/>
        <end position="151"/>
    </location>
</feature>
<dbReference type="RefSeq" id="XP_002954545.1">
    <property type="nucleotide sequence ID" value="XM_002954499.1"/>
</dbReference>
<dbReference type="GO" id="GO:0009089">
    <property type="term" value="P:lysine biosynthetic process via diaminopimelate"/>
    <property type="evidence" value="ECO:0007669"/>
    <property type="project" value="InterPro"/>
</dbReference>
<dbReference type="Gene3D" id="3.40.50.720">
    <property type="entry name" value="NAD(P)-binding Rossmann-like Domain"/>
    <property type="match status" value="1"/>
</dbReference>
<dbReference type="GO" id="GO:0019877">
    <property type="term" value="P:diaminopimelate biosynthetic process"/>
    <property type="evidence" value="ECO:0007669"/>
    <property type="project" value="TreeGrafter"/>
</dbReference>
<dbReference type="STRING" id="3068.D8U781"/>
<dbReference type="InParanoid" id="D8U781"/>
<dbReference type="InterPro" id="IPR036291">
    <property type="entry name" value="NAD(P)-bd_dom_sf"/>
</dbReference>
<dbReference type="PANTHER" id="PTHR20836:SF0">
    <property type="entry name" value="4-HYDROXY-TETRAHYDRODIPICOLINATE REDUCTASE 1, CHLOROPLASTIC-RELATED"/>
    <property type="match status" value="1"/>
</dbReference>
<evidence type="ECO:0000256" key="2">
    <source>
        <dbReference type="ARBA" id="ARBA00023002"/>
    </source>
</evidence>
<name>D8U781_VOLCA</name>
<keyword evidence="2" id="KW-0560">Oxidoreductase</keyword>
<dbReference type="Proteomes" id="UP000001058">
    <property type="component" value="Unassembled WGS sequence"/>
</dbReference>
<proteinExistence type="predicted"/>
<dbReference type="AlphaFoldDB" id="D8U781"/>
<evidence type="ECO:0000313" key="5">
    <source>
        <dbReference type="Proteomes" id="UP000001058"/>
    </source>
</evidence>
<dbReference type="GO" id="GO:0008839">
    <property type="term" value="F:4-hydroxy-tetrahydrodipicolinate reductase"/>
    <property type="evidence" value="ECO:0007669"/>
    <property type="project" value="InterPro"/>
</dbReference>
<dbReference type="OrthoDB" id="526016at2759"/>
<dbReference type="eggNOG" id="ENOG502QPSY">
    <property type="taxonomic scope" value="Eukaryota"/>
</dbReference>
<evidence type="ECO:0000313" key="4">
    <source>
        <dbReference type="EMBL" id="EFJ44438.1"/>
    </source>
</evidence>
<evidence type="ECO:0000256" key="1">
    <source>
        <dbReference type="ARBA" id="ARBA00022857"/>
    </source>
</evidence>
<gene>
    <name evidence="4" type="ORF">VOLCADRAFT_106419</name>
</gene>
<reference evidence="4 5" key="1">
    <citation type="journal article" date="2010" name="Science">
        <title>Genomic analysis of organismal complexity in the multicellular green alga Volvox carteri.</title>
        <authorList>
            <person name="Prochnik S.E."/>
            <person name="Umen J."/>
            <person name="Nedelcu A.M."/>
            <person name="Hallmann A."/>
            <person name="Miller S.M."/>
            <person name="Nishii I."/>
            <person name="Ferris P."/>
            <person name="Kuo A."/>
            <person name="Mitros T."/>
            <person name="Fritz-Laylin L.K."/>
            <person name="Hellsten U."/>
            <person name="Chapman J."/>
            <person name="Simakov O."/>
            <person name="Rensing S.A."/>
            <person name="Terry A."/>
            <person name="Pangilinan J."/>
            <person name="Kapitonov V."/>
            <person name="Jurka J."/>
            <person name="Salamov A."/>
            <person name="Shapiro H."/>
            <person name="Schmutz J."/>
            <person name="Grimwood J."/>
            <person name="Lindquist E."/>
            <person name="Lucas S."/>
            <person name="Grigoriev I.V."/>
            <person name="Schmitt R."/>
            <person name="Kirk D."/>
            <person name="Rokhsar D.S."/>
        </authorList>
    </citation>
    <scope>NUCLEOTIDE SEQUENCE [LARGE SCALE GENOMIC DNA]</scope>
    <source>
        <strain evidence="5">f. Nagariensis / Eve</strain>
    </source>
</reference>
<accession>D8U781</accession>
<dbReference type="KEGG" id="vcn:VOLCADRAFT_106419"/>
<dbReference type="SUPFAM" id="SSF51735">
    <property type="entry name" value="NAD(P)-binding Rossmann-fold domains"/>
    <property type="match status" value="1"/>
</dbReference>
<protein>
    <recommendedName>
        <fullName evidence="3">Dihydrodipicolinate reductase N-terminal domain-containing protein</fullName>
    </recommendedName>
</protein>
<dbReference type="GeneID" id="9624782"/>